<dbReference type="EMBL" id="VJMJ01000126">
    <property type="protein sequence ID" value="KAF0733175.1"/>
    <property type="molecule type" value="Genomic_DNA"/>
</dbReference>
<feature type="compositionally biased region" description="Low complexity" evidence="1">
    <location>
        <begin position="130"/>
        <end position="143"/>
    </location>
</feature>
<evidence type="ECO:0000313" key="3">
    <source>
        <dbReference type="EMBL" id="KAF0733175.1"/>
    </source>
</evidence>
<reference evidence="3 4" key="1">
    <citation type="submission" date="2019-07" db="EMBL/GenBank/DDBJ databases">
        <title>Genomics analysis of Aphanomyces spp. identifies a new class of oomycete effector associated with host adaptation.</title>
        <authorList>
            <person name="Gaulin E."/>
        </authorList>
    </citation>
    <scope>NUCLEOTIDE SEQUENCE [LARGE SCALE GENOMIC DNA]</scope>
    <source>
        <strain evidence="3 4">ATCC 201684</strain>
    </source>
</reference>
<dbReference type="AlphaFoldDB" id="A0A6G0WZZ8"/>
<sequence length="214" mass="23563">MSQCTFNDCNKPALFGSDKCSFHKNRRQCKAPDCRNQVYARGVCVRHGGKKPCQVQGCTLFARGGVFCISHGGYVVKRFCNVDGCFTQAHARNLCVRHGGGRLCYYEGCRHHAREGGWCTKHRAFAVKPESSAPSSPAKDSSVQVTDNASPKASPTELYNEWIQLTHQVVKSLQADFASALLEPMPEPSLASPNAACDSLDWQFLLDDIDFLSV</sequence>
<protein>
    <recommendedName>
        <fullName evidence="2">WRKY19-like zinc finger domain-containing protein</fullName>
    </recommendedName>
</protein>
<proteinExistence type="predicted"/>
<accession>A0A6G0WZZ8</accession>
<comment type="caution">
    <text evidence="3">The sequence shown here is derived from an EMBL/GenBank/DDBJ whole genome shotgun (WGS) entry which is preliminary data.</text>
</comment>
<organism evidence="3 4">
    <name type="scientific">Aphanomyces euteiches</name>
    <dbReference type="NCBI Taxonomy" id="100861"/>
    <lineage>
        <taxon>Eukaryota</taxon>
        <taxon>Sar</taxon>
        <taxon>Stramenopiles</taxon>
        <taxon>Oomycota</taxon>
        <taxon>Saprolegniomycetes</taxon>
        <taxon>Saprolegniales</taxon>
        <taxon>Verrucalvaceae</taxon>
        <taxon>Aphanomyces</taxon>
    </lineage>
</organism>
<name>A0A6G0WZZ8_9STRA</name>
<evidence type="ECO:0000259" key="2">
    <source>
        <dbReference type="Pfam" id="PF24906"/>
    </source>
</evidence>
<feature type="domain" description="WRKY19-like zinc finger" evidence="2">
    <location>
        <begin position="51"/>
        <end position="73"/>
    </location>
</feature>
<gene>
    <name evidence="3" type="ORF">Ae201684_009992</name>
</gene>
<dbReference type="InterPro" id="IPR056866">
    <property type="entry name" value="Znf_WRKY19"/>
</dbReference>
<dbReference type="VEuPathDB" id="FungiDB:AeMF1_012826"/>
<evidence type="ECO:0000313" key="4">
    <source>
        <dbReference type="Proteomes" id="UP000481153"/>
    </source>
</evidence>
<feature type="region of interest" description="Disordered" evidence="1">
    <location>
        <begin position="130"/>
        <end position="152"/>
    </location>
</feature>
<keyword evidence="4" id="KW-1185">Reference proteome</keyword>
<dbReference type="Proteomes" id="UP000481153">
    <property type="component" value="Unassembled WGS sequence"/>
</dbReference>
<dbReference type="Pfam" id="PF24906">
    <property type="entry name" value="Zf_WRKY19"/>
    <property type="match status" value="1"/>
</dbReference>
<dbReference type="PANTHER" id="PTHR31827:SF1">
    <property type="entry name" value="EMB|CAB89363.1"/>
    <property type="match status" value="1"/>
</dbReference>
<dbReference type="PANTHER" id="PTHR31827">
    <property type="entry name" value="EMB|CAB89363.1"/>
    <property type="match status" value="1"/>
</dbReference>
<evidence type="ECO:0000256" key="1">
    <source>
        <dbReference type="SAM" id="MobiDB-lite"/>
    </source>
</evidence>